<accession>A0A848GAH8</accession>
<dbReference type="AlphaFoldDB" id="A0A848GAH8"/>
<evidence type="ECO:0000256" key="5">
    <source>
        <dbReference type="ARBA" id="ARBA00023136"/>
    </source>
</evidence>
<feature type="transmembrane region" description="Helical" evidence="6">
    <location>
        <begin position="52"/>
        <end position="71"/>
    </location>
</feature>
<keyword evidence="3 6" id="KW-0812">Transmembrane</keyword>
<dbReference type="Gene3D" id="1.20.1250.20">
    <property type="entry name" value="MFS general substrate transporter like domains"/>
    <property type="match status" value="1"/>
</dbReference>
<feature type="transmembrane region" description="Helical" evidence="6">
    <location>
        <begin position="203"/>
        <end position="226"/>
    </location>
</feature>
<feature type="transmembrane region" description="Helical" evidence="6">
    <location>
        <begin position="428"/>
        <end position="447"/>
    </location>
</feature>
<evidence type="ECO:0000256" key="2">
    <source>
        <dbReference type="ARBA" id="ARBA00022448"/>
    </source>
</evidence>
<dbReference type="InterPro" id="IPR011701">
    <property type="entry name" value="MFS"/>
</dbReference>
<feature type="transmembrane region" description="Helical" evidence="6">
    <location>
        <begin position="171"/>
        <end position="191"/>
    </location>
</feature>
<dbReference type="SUPFAM" id="SSF103473">
    <property type="entry name" value="MFS general substrate transporter"/>
    <property type="match status" value="1"/>
</dbReference>
<protein>
    <submittedName>
        <fullName evidence="8">MFS transporter</fullName>
    </submittedName>
</protein>
<feature type="transmembrane region" description="Helical" evidence="6">
    <location>
        <begin position="337"/>
        <end position="355"/>
    </location>
</feature>
<feature type="transmembrane region" description="Helical" evidence="6">
    <location>
        <begin position="273"/>
        <end position="296"/>
    </location>
</feature>
<dbReference type="RefSeq" id="WP_169147907.1">
    <property type="nucleotide sequence ID" value="NZ_JABBGA010000026.1"/>
</dbReference>
<feature type="transmembrane region" description="Helical" evidence="6">
    <location>
        <begin position="108"/>
        <end position="129"/>
    </location>
</feature>
<dbReference type="PANTHER" id="PTHR42718">
    <property type="entry name" value="MAJOR FACILITATOR SUPERFAMILY MULTIDRUG TRANSPORTER MFSC"/>
    <property type="match status" value="1"/>
</dbReference>
<evidence type="ECO:0000256" key="3">
    <source>
        <dbReference type="ARBA" id="ARBA00022692"/>
    </source>
</evidence>
<dbReference type="CDD" id="cd17321">
    <property type="entry name" value="MFS_MMR_MDR_like"/>
    <property type="match status" value="1"/>
</dbReference>
<proteinExistence type="predicted"/>
<dbReference type="Proteomes" id="UP000580043">
    <property type="component" value="Unassembled WGS sequence"/>
</dbReference>
<feature type="transmembrane region" description="Helical" evidence="6">
    <location>
        <begin position="141"/>
        <end position="165"/>
    </location>
</feature>
<feature type="transmembrane region" description="Helical" evidence="6">
    <location>
        <begin position="302"/>
        <end position="325"/>
    </location>
</feature>
<reference evidence="8 9" key="1">
    <citation type="submission" date="2020-04" db="EMBL/GenBank/DDBJ databases">
        <title>Zoogloea sp. G-4-1-14 isolated from soil.</title>
        <authorList>
            <person name="Dahal R.H."/>
        </authorList>
    </citation>
    <scope>NUCLEOTIDE SEQUENCE [LARGE SCALE GENOMIC DNA]</scope>
    <source>
        <strain evidence="8 9">G-4-1-14</strain>
    </source>
</reference>
<comment type="subcellular location">
    <subcellularLocation>
        <location evidence="1">Membrane</location>
        <topology evidence="1">Multi-pass membrane protein</topology>
    </subcellularLocation>
</comment>
<feature type="transmembrane region" description="Helical" evidence="6">
    <location>
        <begin position="361"/>
        <end position="378"/>
    </location>
</feature>
<feature type="transmembrane region" description="Helical" evidence="6">
    <location>
        <begin position="83"/>
        <end position="102"/>
    </location>
</feature>
<dbReference type="PRINTS" id="PR01036">
    <property type="entry name" value="TCRTETB"/>
</dbReference>
<feature type="transmembrane region" description="Helical" evidence="6">
    <location>
        <begin position="12"/>
        <end position="32"/>
    </location>
</feature>
<dbReference type="GO" id="GO:0022857">
    <property type="term" value="F:transmembrane transporter activity"/>
    <property type="evidence" value="ECO:0007669"/>
    <property type="project" value="InterPro"/>
</dbReference>
<dbReference type="Pfam" id="PF07690">
    <property type="entry name" value="MFS_1"/>
    <property type="match status" value="1"/>
</dbReference>
<dbReference type="InterPro" id="IPR036259">
    <property type="entry name" value="MFS_trans_sf"/>
</dbReference>
<keyword evidence="2" id="KW-0813">Transport</keyword>
<feature type="domain" description="Major facilitator superfamily (MFS) profile" evidence="7">
    <location>
        <begin position="17"/>
        <end position="452"/>
    </location>
</feature>
<dbReference type="Gene3D" id="1.20.1720.10">
    <property type="entry name" value="Multidrug resistance protein D"/>
    <property type="match status" value="1"/>
</dbReference>
<name>A0A848GAH8_9RHOO</name>
<keyword evidence="4 6" id="KW-1133">Transmembrane helix</keyword>
<sequence length="461" mass="45751">MPQAKDLQQAGPVMSWTLAGLALSILLPSLGTSIANIGLPTLMEAFGASFQAVQWVVLAYLLAITTLIVGVGRLGDLLGRRRLLLAGIAVFTVASALCGLAPALPLLIAMRAVQGLGAAIMMALAMACVGEAIPRERTGSAMGVLGSMSAIGTALGPALGGVLIAAAGWPAIFLINLPLGALAFVLVYRHLPASAPAAPKDGTGFDVPGTVLLAATLAAYALALTIGRGHFGSLNLALLAGAALGVALFLRVEARAAFPLIRPGMFGDASLRAGLLSSALVATVLMATLVVGPFHLSSALGLNAAAVGLVISMGPLVAALTAAPAGRLVDRLGARPMSLLGLAGIGGACVLLAVLPTQLGVAAYLGPIVILTASYALFQTANNTGVMAGIAPAQRGLVSGMLNLSRNLGLITGTSALGAVFAAGGLHITFAVAAALIGLALAITTLLRSPAGRPAPRGEAP</sequence>
<evidence type="ECO:0000259" key="7">
    <source>
        <dbReference type="PROSITE" id="PS50850"/>
    </source>
</evidence>
<dbReference type="GO" id="GO:0016020">
    <property type="term" value="C:membrane"/>
    <property type="evidence" value="ECO:0007669"/>
    <property type="project" value="UniProtKB-SubCell"/>
</dbReference>
<gene>
    <name evidence="8" type="ORF">HHL15_21700</name>
</gene>
<feature type="transmembrane region" description="Helical" evidence="6">
    <location>
        <begin position="404"/>
        <end position="422"/>
    </location>
</feature>
<evidence type="ECO:0000256" key="6">
    <source>
        <dbReference type="SAM" id="Phobius"/>
    </source>
</evidence>
<dbReference type="EMBL" id="JABBGA010000026">
    <property type="protein sequence ID" value="NML28380.1"/>
    <property type="molecule type" value="Genomic_DNA"/>
</dbReference>
<keyword evidence="5 6" id="KW-0472">Membrane</keyword>
<dbReference type="PROSITE" id="PS50850">
    <property type="entry name" value="MFS"/>
    <property type="match status" value="1"/>
</dbReference>
<organism evidence="8 9">
    <name type="scientific">Zoogloea dura</name>
    <dbReference type="NCBI Taxonomy" id="2728840"/>
    <lineage>
        <taxon>Bacteria</taxon>
        <taxon>Pseudomonadati</taxon>
        <taxon>Pseudomonadota</taxon>
        <taxon>Betaproteobacteria</taxon>
        <taxon>Rhodocyclales</taxon>
        <taxon>Zoogloeaceae</taxon>
        <taxon>Zoogloea</taxon>
    </lineage>
</organism>
<evidence type="ECO:0000256" key="4">
    <source>
        <dbReference type="ARBA" id="ARBA00022989"/>
    </source>
</evidence>
<keyword evidence="9" id="KW-1185">Reference proteome</keyword>
<evidence type="ECO:0000256" key="1">
    <source>
        <dbReference type="ARBA" id="ARBA00004141"/>
    </source>
</evidence>
<evidence type="ECO:0000313" key="9">
    <source>
        <dbReference type="Proteomes" id="UP000580043"/>
    </source>
</evidence>
<comment type="caution">
    <text evidence="8">The sequence shown here is derived from an EMBL/GenBank/DDBJ whole genome shotgun (WGS) entry which is preliminary data.</text>
</comment>
<dbReference type="PANTHER" id="PTHR42718:SF9">
    <property type="entry name" value="MAJOR FACILITATOR SUPERFAMILY MULTIDRUG TRANSPORTER MFSC"/>
    <property type="match status" value="1"/>
</dbReference>
<dbReference type="InterPro" id="IPR020846">
    <property type="entry name" value="MFS_dom"/>
</dbReference>
<feature type="transmembrane region" description="Helical" evidence="6">
    <location>
        <begin position="232"/>
        <end position="252"/>
    </location>
</feature>
<evidence type="ECO:0000313" key="8">
    <source>
        <dbReference type="EMBL" id="NML28380.1"/>
    </source>
</evidence>